<feature type="transmembrane region" description="Helical" evidence="6">
    <location>
        <begin position="272"/>
        <end position="288"/>
    </location>
</feature>
<feature type="transmembrane region" description="Helical" evidence="6">
    <location>
        <begin position="40"/>
        <end position="59"/>
    </location>
</feature>
<gene>
    <name evidence="8" type="ORF">H8S45_02840</name>
</gene>
<dbReference type="AlphaFoldDB" id="A0A923RUX5"/>
<dbReference type="RefSeq" id="WP_054327374.1">
    <property type="nucleotide sequence ID" value="NZ_JACOPL010000002.1"/>
</dbReference>
<dbReference type="InterPro" id="IPR037185">
    <property type="entry name" value="EmrE-like"/>
</dbReference>
<feature type="transmembrane region" description="Helical" evidence="6">
    <location>
        <begin position="12"/>
        <end position="34"/>
    </location>
</feature>
<evidence type="ECO:0000256" key="5">
    <source>
        <dbReference type="ARBA" id="ARBA00023136"/>
    </source>
</evidence>
<reference evidence="8" key="1">
    <citation type="submission" date="2020-08" db="EMBL/GenBank/DDBJ databases">
        <title>Genome public.</title>
        <authorList>
            <person name="Liu C."/>
            <person name="Sun Q."/>
        </authorList>
    </citation>
    <scope>NUCLEOTIDE SEQUENCE</scope>
    <source>
        <strain evidence="8">NSJ-28</strain>
    </source>
</reference>
<keyword evidence="4 6" id="KW-1133">Transmembrane helix</keyword>
<dbReference type="SUPFAM" id="SSF103481">
    <property type="entry name" value="Multidrug resistance efflux transporter EmrE"/>
    <property type="match status" value="2"/>
</dbReference>
<dbReference type="InterPro" id="IPR050638">
    <property type="entry name" value="AA-Vitamin_Transporters"/>
</dbReference>
<dbReference type="PANTHER" id="PTHR32322">
    <property type="entry name" value="INNER MEMBRANE TRANSPORTER"/>
    <property type="match status" value="1"/>
</dbReference>
<name>A0A923RUX5_9FIRM</name>
<accession>A0A923RUX5</accession>
<feature type="transmembrane region" description="Helical" evidence="6">
    <location>
        <begin position="153"/>
        <end position="171"/>
    </location>
</feature>
<proteinExistence type="inferred from homology"/>
<keyword evidence="3 6" id="KW-0812">Transmembrane</keyword>
<protein>
    <submittedName>
        <fullName evidence="8">DMT family transporter</fullName>
    </submittedName>
</protein>
<evidence type="ECO:0000313" key="8">
    <source>
        <dbReference type="EMBL" id="MBC5724407.1"/>
    </source>
</evidence>
<evidence type="ECO:0000259" key="7">
    <source>
        <dbReference type="Pfam" id="PF00892"/>
    </source>
</evidence>
<evidence type="ECO:0000256" key="2">
    <source>
        <dbReference type="ARBA" id="ARBA00007362"/>
    </source>
</evidence>
<feature type="transmembrane region" description="Helical" evidence="6">
    <location>
        <begin position="90"/>
        <end position="116"/>
    </location>
</feature>
<feature type="transmembrane region" description="Helical" evidence="6">
    <location>
        <begin position="123"/>
        <end position="141"/>
    </location>
</feature>
<feature type="transmembrane region" description="Helical" evidence="6">
    <location>
        <begin position="221"/>
        <end position="242"/>
    </location>
</feature>
<feature type="transmembrane region" description="Helical" evidence="6">
    <location>
        <begin position="68"/>
        <end position="84"/>
    </location>
</feature>
<sequence length="300" mass="32335">MRENHRLQGHLLAMLTVLVWGTTFVSTKVLLRAFTPLEIMVARFGLGFVALFAAGRGLVRPQKWQHELLFALAGLTGVSLYFLMENIALTYISASLVGVIVAAAPLFTALVAAVVLREKLSRWFFLGFVCAIAGVAMTSLAGVSELNLDPRGVLLGVGAAFVWGVYSVIVRKLGAMGYRTVPLTCRIFGYGLLFLLVPALLEGFPALLSAWTEPLHVANLLFLGLLASATCFVTWNRAVFLLGPVKTSAYIYATPVITIISSALILHETMTPIMWLGTVLALAGLVLSERREKPAGGEDA</sequence>
<feature type="transmembrane region" description="Helical" evidence="6">
    <location>
        <begin position="183"/>
        <end position="201"/>
    </location>
</feature>
<organism evidence="8 9">
    <name type="scientific">Agathobaculum faecis</name>
    <dbReference type="NCBI Taxonomy" id="2763013"/>
    <lineage>
        <taxon>Bacteria</taxon>
        <taxon>Bacillati</taxon>
        <taxon>Bacillota</taxon>
        <taxon>Clostridia</taxon>
        <taxon>Eubacteriales</taxon>
        <taxon>Butyricicoccaceae</taxon>
        <taxon>Agathobaculum</taxon>
    </lineage>
</organism>
<dbReference type="Proteomes" id="UP000606499">
    <property type="component" value="Unassembled WGS sequence"/>
</dbReference>
<feature type="transmembrane region" description="Helical" evidence="6">
    <location>
        <begin position="249"/>
        <end position="266"/>
    </location>
</feature>
<dbReference type="InterPro" id="IPR000620">
    <property type="entry name" value="EamA_dom"/>
</dbReference>
<comment type="caution">
    <text evidence="8">The sequence shown here is derived from an EMBL/GenBank/DDBJ whole genome shotgun (WGS) entry which is preliminary data.</text>
</comment>
<dbReference type="GO" id="GO:0016020">
    <property type="term" value="C:membrane"/>
    <property type="evidence" value="ECO:0007669"/>
    <property type="project" value="UniProtKB-SubCell"/>
</dbReference>
<keyword evidence="5 6" id="KW-0472">Membrane</keyword>
<evidence type="ECO:0000256" key="1">
    <source>
        <dbReference type="ARBA" id="ARBA00004141"/>
    </source>
</evidence>
<comment type="subcellular location">
    <subcellularLocation>
        <location evidence="1">Membrane</location>
        <topology evidence="1">Multi-pass membrane protein</topology>
    </subcellularLocation>
</comment>
<dbReference type="EMBL" id="JACOPL010000002">
    <property type="protein sequence ID" value="MBC5724407.1"/>
    <property type="molecule type" value="Genomic_DNA"/>
</dbReference>
<dbReference type="PANTHER" id="PTHR32322:SF2">
    <property type="entry name" value="EAMA DOMAIN-CONTAINING PROTEIN"/>
    <property type="match status" value="1"/>
</dbReference>
<feature type="domain" description="EamA" evidence="7">
    <location>
        <begin position="151"/>
        <end position="287"/>
    </location>
</feature>
<dbReference type="Pfam" id="PF00892">
    <property type="entry name" value="EamA"/>
    <property type="match status" value="2"/>
</dbReference>
<evidence type="ECO:0000256" key="4">
    <source>
        <dbReference type="ARBA" id="ARBA00022989"/>
    </source>
</evidence>
<feature type="domain" description="EamA" evidence="7">
    <location>
        <begin position="9"/>
        <end position="139"/>
    </location>
</feature>
<evidence type="ECO:0000256" key="3">
    <source>
        <dbReference type="ARBA" id="ARBA00022692"/>
    </source>
</evidence>
<evidence type="ECO:0000256" key="6">
    <source>
        <dbReference type="SAM" id="Phobius"/>
    </source>
</evidence>
<evidence type="ECO:0000313" key="9">
    <source>
        <dbReference type="Proteomes" id="UP000606499"/>
    </source>
</evidence>
<comment type="similarity">
    <text evidence="2">Belongs to the EamA transporter family.</text>
</comment>
<keyword evidence="9" id="KW-1185">Reference proteome</keyword>